<dbReference type="InterPro" id="IPR028350">
    <property type="entry name" value="DNAC/IstB-like"/>
</dbReference>
<evidence type="ECO:0000256" key="2">
    <source>
        <dbReference type="ARBA" id="ARBA00022741"/>
    </source>
</evidence>
<keyword evidence="7" id="KW-1185">Reference proteome</keyword>
<dbReference type="InterPro" id="IPR002611">
    <property type="entry name" value="IstB_ATP-bd"/>
</dbReference>
<dbReference type="AlphaFoldDB" id="A0A1I1MM14"/>
<keyword evidence="3" id="KW-0067">ATP-binding</keyword>
<comment type="similarity">
    <text evidence="1">Belongs to the IS21/IS1162 putative ATP-binding protein family.</text>
</comment>
<dbReference type="Gene3D" id="3.40.50.300">
    <property type="entry name" value="P-loop containing nucleotide triphosphate hydrolases"/>
    <property type="match status" value="1"/>
</dbReference>
<dbReference type="NCBIfam" id="NF038214">
    <property type="entry name" value="IS21_help_AAA"/>
    <property type="match status" value="1"/>
</dbReference>
<dbReference type="CDD" id="cd00009">
    <property type="entry name" value="AAA"/>
    <property type="match status" value="1"/>
</dbReference>
<dbReference type="GO" id="GO:0006260">
    <property type="term" value="P:DNA replication"/>
    <property type="evidence" value="ECO:0007669"/>
    <property type="project" value="TreeGrafter"/>
</dbReference>
<dbReference type="PIRSF" id="PIRSF003073">
    <property type="entry name" value="DNAC_TnpB_IstB"/>
    <property type="match status" value="1"/>
</dbReference>
<organism evidence="6 7">
    <name type="scientific">Parapedobacter composti</name>
    <dbReference type="NCBI Taxonomy" id="623281"/>
    <lineage>
        <taxon>Bacteria</taxon>
        <taxon>Pseudomonadati</taxon>
        <taxon>Bacteroidota</taxon>
        <taxon>Sphingobacteriia</taxon>
        <taxon>Sphingobacteriales</taxon>
        <taxon>Sphingobacteriaceae</taxon>
        <taxon>Parapedobacter</taxon>
    </lineage>
</organism>
<dbReference type="Pfam" id="PF01695">
    <property type="entry name" value="IstB_IS21"/>
    <property type="match status" value="1"/>
</dbReference>
<dbReference type="OrthoDB" id="8064373at2"/>
<evidence type="ECO:0000256" key="3">
    <source>
        <dbReference type="ARBA" id="ARBA00022840"/>
    </source>
</evidence>
<dbReference type="STRING" id="623281.SAMN05421747_1431"/>
<dbReference type="GO" id="GO:0005524">
    <property type="term" value="F:ATP binding"/>
    <property type="evidence" value="ECO:0007669"/>
    <property type="project" value="UniProtKB-KW"/>
</dbReference>
<evidence type="ECO:0000313" key="6">
    <source>
        <dbReference type="EMBL" id="SFC86116.1"/>
    </source>
</evidence>
<dbReference type="InterPro" id="IPR027417">
    <property type="entry name" value="P-loop_NTPase"/>
</dbReference>
<keyword evidence="2" id="KW-0547">Nucleotide-binding</keyword>
<dbReference type="Proteomes" id="UP000199577">
    <property type="component" value="Unassembled WGS sequence"/>
</dbReference>
<dbReference type="PANTHER" id="PTHR30050:SF4">
    <property type="entry name" value="ATP-BINDING PROTEIN RV3427C IN INSERTION SEQUENCE-RELATED"/>
    <property type="match status" value="1"/>
</dbReference>
<dbReference type="PANTHER" id="PTHR30050">
    <property type="entry name" value="CHROMOSOMAL REPLICATION INITIATOR PROTEIN DNAA"/>
    <property type="match status" value="1"/>
</dbReference>
<feature type="domain" description="AAA+ ATPase" evidence="5">
    <location>
        <begin position="96"/>
        <end position="228"/>
    </location>
</feature>
<reference evidence="6 7" key="1">
    <citation type="submission" date="2016-10" db="EMBL/GenBank/DDBJ databases">
        <authorList>
            <person name="de Groot N.N."/>
        </authorList>
    </citation>
    <scope>NUCLEOTIDE SEQUENCE [LARGE SCALE GENOMIC DNA]</scope>
    <source>
        <strain evidence="6 7">DSM 22900</strain>
    </source>
</reference>
<evidence type="ECO:0000256" key="4">
    <source>
        <dbReference type="SAM" id="MobiDB-lite"/>
    </source>
</evidence>
<dbReference type="EMBL" id="FOLL01000043">
    <property type="protein sequence ID" value="SFC86116.1"/>
    <property type="molecule type" value="Genomic_DNA"/>
</dbReference>
<protein>
    <submittedName>
        <fullName evidence="6">DNA replication protein DnaC</fullName>
    </submittedName>
</protein>
<evidence type="ECO:0000313" key="7">
    <source>
        <dbReference type="Proteomes" id="UP000199577"/>
    </source>
</evidence>
<name>A0A1I1MM14_9SPHI</name>
<dbReference type="SMART" id="SM00382">
    <property type="entry name" value="AAA"/>
    <property type="match status" value="1"/>
</dbReference>
<accession>A0A1I1MM14</accession>
<dbReference type="RefSeq" id="WP_090975256.1">
    <property type="nucleotide sequence ID" value="NZ_FOLL01000043.1"/>
</dbReference>
<feature type="region of interest" description="Disordered" evidence="4">
    <location>
        <begin position="248"/>
        <end position="277"/>
    </location>
</feature>
<dbReference type="InterPro" id="IPR047661">
    <property type="entry name" value="IstB"/>
</dbReference>
<dbReference type="InterPro" id="IPR003593">
    <property type="entry name" value="AAA+_ATPase"/>
</dbReference>
<gene>
    <name evidence="6" type="ORF">SAMN05421747_1431</name>
</gene>
<feature type="compositionally biased region" description="Basic and acidic residues" evidence="4">
    <location>
        <begin position="263"/>
        <end position="277"/>
    </location>
</feature>
<evidence type="ECO:0000256" key="1">
    <source>
        <dbReference type="ARBA" id="ARBA00008059"/>
    </source>
</evidence>
<dbReference type="SUPFAM" id="SSF52540">
    <property type="entry name" value="P-loop containing nucleoside triphosphate hydrolases"/>
    <property type="match status" value="1"/>
</dbReference>
<evidence type="ECO:0000259" key="5">
    <source>
        <dbReference type="SMART" id="SM00382"/>
    </source>
</evidence>
<proteinExistence type="inferred from homology"/>
<sequence length="277" mass="31748">METLKSQLRALKMPAMAEGLEMRNRHALANQTTYLEFLELLVEDESASRQANGYRSRLRDSRLDTQKVLDTYDFTYQPQLDKRQVYELASCRFIEQRHNAVFMGKPGVGKTHLAHAIGLEAVKRGKKVLFVHTNEMVDRLYASRADGSYQATMQRYLKPDLLILDELGFKKMPQNSMEDFFEIIRRRYETGSVVITTNRNFEDWGALFGDRVIASAIIDRIVHHAVIVKLTGSSYRVKNLMELQGLFGEDDGQQPKRGRPKKVVAEETGSEKEVAND</sequence>